<dbReference type="Gene3D" id="1.10.3290.10">
    <property type="entry name" value="Fido-like domain"/>
    <property type="match status" value="1"/>
</dbReference>
<dbReference type="Pfam" id="PF02661">
    <property type="entry name" value="Fic"/>
    <property type="match status" value="1"/>
</dbReference>
<dbReference type="SUPFAM" id="SSF140931">
    <property type="entry name" value="Fic-like"/>
    <property type="match status" value="1"/>
</dbReference>
<evidence type="ECO:0000313" key="3">
    <source>
        <dbReference type="Proteomes" id="UP001649230"/>
    </source>
</evidence>
<feature type="domain" description="Fido" evidence="1">
    <location>
        <begin position="92"/>
        <end position="180"/>
    </location>
</feature>
<keyword evidence="3" id="KW-1185">Reference proteome</keyword>
<protein>
    <submittedName>
        <fullName evidence="2">Fic family protein</fullName>
    </submittedName>
</protein>
<evidence type="ECO:0000259" key="1">
    <source>
        <dbReference type="PROSITE" id="PS51459"/>
    </source>
</evidence>
<dbReference type="InterPro" id="IPR036597">
    <property type="entry name" value="Fido-like_dom_sf"/>
</dbReference>
<dbReference type="PROSITE" id="PS51459">
    <property type="entry name" value="FIDO"/>
    <property type="match status" value="1"/>
</dbReference>
<dbReference type="Proteomes" id="UP001649230">
    <property type="component" value="Chromosome"/>
</dbReference>
<dbReference type="PANTHER" id="PTHR13504">
    <property type="entry name" value="FIDO DOMAIN-CONTAINING PROTEIN DDB_G0283145"/>
    <property type="match status" value="1"/>
</dbReference>
<gene>
    <name evidence="2" type="ORF">L0M14_20975</name>
</gene>
<organism evidence="2 3">
    <name type="scientific">Paenibacillus hexagrammi</name>
    <dbReference type="NCBI Taxonomy" id="2908839"/>
    <lineage>
        <taxon>Bacteria</taxon>
        <taxon>Bacillati</taxon>
        <taxon>Bacillota</taxon>
        <taxon>Bacilli</taxon>
        <taxon>Bacillales</taxon>
        <taxon>Paenibacillaceae</taxon>
        <taxon>Paenibacillus</taxon>
    </lineage>
</organism>
<evidence type="ECO:0000313" key="2">
    <source>
        <dbReference type="EMBL" id="UJF32181.1"/>
    </source>
</evidence>
<dbReference type="InterPro" id="IPR003812">
    <property type="entry name" value="Fido"/>
</dbReference>
<dbReference type="PANTHER" id="PTHR13504:SF38">
    <property type="entry name" value="FIDO DOMAIN-CONTAINING PROTEIN"/>
    <property type="match status" value="1"/>
</dbReference>
<dbReference type="InterPro" id="IPR040198">
    <property type="entry name" value="Fido_containing"/>
</dbReference>
<dbReference type="RefSeq" id="WP_235118526.1">
    <property type="nucleotide sequence ID" value="NZ_CP090978.1"/>
</dbReference>
<name>A0ABY3SG55_9BACL</name>
<proteinExistence type="predicted"/>
<reference evidence="2 3" key="1">
    <citation type="journal article" date="2024" name="Int. J. Syst. Evol. Microbiol.">
        <title>Paenibacillus hexagrammi sp. nov., a novel bacterium isolated from the gut content of Hexagrammos agrammus.</title>
        <authorList>
            <person name="Jung H.K."/>
            <person name="Kim D.G."/>
            <person name="Zin H."/>
            <person name="Park J."/>
            <person name="Jung H."/>
            <person name="Kim Y.O."/>
            <person name="Kong H.J."/>
            <person name="Kim J.W."/>
            <person name="Kim Y.S."/>
        </authorList>
    </citation>
    <scope>NUCLEOTIDE SEQUENCE [LARGE SCALE GENOMIC DNA]</scope>
    <source>
        <strain evidence="2 3">YPD9-1</strain>
    </source>
</reference>
<dbReference type="EMBL" id="CP090978">
    <property type="protein sequence ID" value="UJF32181.1"/>
    <property type="molecule type" value="Genomic_DNA"/>
</dbReference>
<accession>A0ABY3SG55</accession>
<sequence>MDFTQINRKKAVIDAKRPLPSAAVTTLRERLLVEWTYHSNAIEGNTLTLSETKVVLEGITIGGKSLREHFEVINHVEAIELVEELVGKQVVISEFVIKQLHQLVLKNIRDREAGAYRTTNVFLQGSTHVPPMNSLVPGLMKDLLDWYRQENKLHPIEIAASFHHRFVYIHPFIPVNVYIN</sequence>